<feature type="region of interest" description="Disordered" evidence="1">
    <location>
        <begin position="32"/>
        <end position="53"/>
    </location>
</feature>
<evidence type="ECO:0000256" key="1">
    <source>
        <dbReference type="SAM" id="MobiDB-lite"/>
    </source>
</evidence>
<dbReference type="GeneID" id="19202821"/>
<proteinExistence type="predicted"/>
<dbReference type="EMBL" id="JH711575">
    <property type="protein sequence ID" value="EIW84146.1"/>
    <property type="molecule type" value="Genomic_DNA"/>
</dbReference>
<evidence type="ECO:0000313" key="2">
    <source>
        <dbReference type="EMBL" id="EIW84146.1"/>
    </source>
</evidence>
<protein>
    <submittedName>
        <fullName evidence="2">Uncharacterized protein</fullName>
    </submittedName>
</protein>
<evidence type="ECO:0000313" key="3">
    <source>
        <dbReference type="Proteomes" id="UP000053558"/>
    </source>
</evidence>
<feature type="compositionally biased region" description="Basic and acidic residues" evidence="1">
    <location>
        <begin position="35"/>
        <end position="49"/>
    </location>
</feature>
<dbReference type="RefSeq" id="XP_007765937.1">
    <property type="nucleotide sequence ID" value="XM_007767747.1"/>
</dbReference>
<dbReference type="Proteomes" id="UP000053558">
    <property type="component" value="Unassembled WGS sequence"/>
</dbReference>
<dbReference type="AlphaFoldDB" id="A0A5M3MYL3"/>
<name>A0A5M3MYL3_CONPW</name>
<sequence>MLPAAAATIGPRSKTEEVHIWVSQVYLWETTNARGEGDGRGKEQGRGEENGDMMLSPLSGTVFFWLQPAAFTPEFPPSPAEFTQISSLHGLDTLSKLTYSPFPLAKTLSNCPFLQPCPQ</sequence>
<keyword evidence="3" id="KW-1185">Reference proteome</keyword>
<gene>
    <name evidence="2" type="ORF">CONPUDRAFT_151190</name>
</gene>
<accession>A0A5M3MYL3</accession>
<dbReference type="KEGG" id="cput:CONPUDRAFT_151190"/>
<reference evidence="3" key="1">
    <citation type="journal article" date="2012" name="Science">
        <title>The Paleozoic origin of enzymatic lignin decomposition reconstructed from 31 fungal genomes.</title>
        <authorList>
            <person name="Floudas D."/>
            <person name="Binder M."/>
            <person name="Riley R."/>
            <person name="Barry K."/>
            <person name="Blanchette R.A."/>
            <person name="Henrissat B."/>
            <person name="Martinez A.T."/>
            <person name="Otillar R."/>
            <person name="Spatafora J.W."/>
            <person name="Yadav J.S."/>
            <person name="Aerts A."/>
            <person name="Benoit I."/>
            <person name="Boyd A."/>
            <person name="Carlson A."/>
            <person name="Copeland A."/>
            <person name="Coutinho P.M."/>
            <person name="de Vries R.P."/>
            <person name="Ferreira P."/>
            <person name="Findley K."/>
            <person name="Foster B."/>
            <person name="Gaskell J."/>
            <person name="Glotzer D."/>
            <person name="Gorecki P."/>
            <person name="Heitman J."/>
            <person name="Hesse C."/>
            <person name="Hori C."/>
            <person name="Igarashi K."/>
            <person name="Jurgens J.A."/>
            <person name="Kallen N."/>
            <person name="Kersten P."/>
            <person name="Kohler A."/>
            <person name="Kuees U."/>
            <person name="Kumar T.K.A."/>
            <person name="Kuo A."/>
            <person name="LaButti K."/>
            <person name="Larrondo L.F."/>
            <person name="Lindquist E."/>
            <person name="Ling A."/>
            <person name="Lombard V."/>
            <person name="Lucas S."/>
            <person name="Lundell T."/>
            <person name="Martin R."/>
            <person name="McLaughlin D.J."/>
            <person name="Morgenstern I."/>
            <person name="Morin E."/>
            <person name="Murat C."/>
            <person name="Nagy L.G."/>
            <person name="Nolan M."/>
            <person name="Ohm R.A."/>
            <person name="Patyshakuliyeva A."/>
            <person name="Rokas A."/>
            <person name="Ruiz-Duenas F.J."/>
            <person name="Sabat G."/>
            <person name="Salamov A."/>
            <person name="Samejima M."/>
            <person name="Schmutz J."/>
            <person name="Slot J.C."/>
            <person name="St John F."/>
            <person name="Stenlid J."/>
            <person name="Sun H."/>
            <person name="Sun S."/>
            <person name="Syed K."/>
            <person name="Tsang A."/>
            <person name="Wiebenga A."/>
            <person name="Young D."/>
            <person name="Pisabarro A."/>
            <person name="Eastwood D.C."/>
            <person name="Martin F."/>
            <person name="Cullen D."/>
            <person name="Grigoriev I.V."/>
            <person name="Hibbett D.S."/>
        </authorList>
    </citation>
    <scope>NUCLEOTIDE SEQUENCE [LARGE SCALE GENOMIC DNA]</scope>
    <source>
        <strain evidence="3">RWD-64-598 SS2</strain>
    </source>
</reference>
<organism evidence="2 3">
    <name type="scientific">Coniophora puteana (strain RWD-64-598)</name>
    <name type="common">Brown rot fungus</name>
    <dbReference type="NCBI Taxonomy" id="741705"/>
    <lineage>
        <taxon>Eukaryota</taxon>
        <taxon>Fungi</taxon>
        <taxon>Dikarya</taxon>
        <taxon>Basidiomycota</taxon>
        <taxon>Agaricomycotina</taxon>
        <taxon>Agaricomycetes</taxon>
        <taxon>Agaricomycetidae</taxon>
        <taxon>Boletales</taxon>
        <taxon>Coniophorineae</taxon>
        <taxon>Coniophoraceae</taxon>
        <taxon>Coniophora</taxon>
    </lineage>
</organism>
<comment type="caution">
    <text evidence="2">The sequence shown here is derived from an EMBL/GenBank/DDBJ whole genome shotgun (WGS) entry which is preliminary data.</text>
</comment>